<proteinExistence type="predicted"/>
<evidence type="ECO:0000256" key="4">
    <source>
        <dbReference type="ARBA" id="ARBA00022989"/>
    </source>
</evidence>
<protein>
    <submittedName>
        <fullName evidence="6">Amino acid transporter</fullName>
    </submittedName>
</protein>
<comment type="subcellular location">
    <subcellularLocation>
        <location evidence="1">Cell membrane</location>
        <topology evidence="1">Multi-pass membrane protein</topology>
    </subcellularLocation>
</comment>
<dbReference type="RefSeq" id="WP_068225599.1">
    <property type="nucleotide sequence ID" value="NZ_CP014623.1"/>
</dbReference>
<dbReference type="PANTHER" id="PTHR30086:SF20">
    <property type="entry name" value="ARGININE EXPORTER PROTEIN ARGO-RELATED"/>
    <property type="match status" value="1"/>
</dbReference>
<accession>A0A192H2V2</accession>
<reference evidence="6 7" key="1">
    <citation type="submission" date="2016-03" db="EMBL/GenBank/DDBJ databases">
        <title>Pediococcus and Lactobacillus from brewery environment - whole genome sequencing and assembly.</title>
        <authorList>
            <person name="Behr J."/>
            <person name="Geissler A.J."/>
            <person name="Vogel R.F."/>
        </authorList>
    </citation>
    <scope>NUCLEOTIDE SEQUENCE [LARGE SCALE GENOMIC DNA]</scope>
    <source>
        <strain evidence="6 7">TMW 1.1989</strain>
    </source>
</reference>
<dbReference type="AlphaFoldDB" id="A0A192H2V2"/>
<sequence>MTYLQGLLFGVAYIAPIGMQNLFVINTALTQPRGRAFRVALIVTFFDVTLALACFFGIGQLLTMFHWLKAAILLVGGLIVIYIGLTLLKARDVTVTTATTEPTFSYWRATGTAFAVAWLNPQALIDGTMLLGAFRASLPGAKGNFFIGGVMTASLIWFTSLTGLIIIFRTHLKTSFLLLLNRICGVIIIGYGLKLLVNFWQSYVH</sequence>
<dbReference type="GO" id="GO:0005886">
    <property type="term" value="C:plasma membrane"/>
    <property type="evidence" value="ECO:0007669"/>
    <property type="project" value="UniProtKB-SubCell"/>
</dbReference>
<evidence type="ECO:0000313" key="7">
    <source>
        <dbReference type="Proteomes" id="UP000078582"/>
    </source>
</evidence>
<evidence type="ECO:0000313" key="6">
    <source>
        <dbReference type="EMBL" id="ANK62281.1"/>
    </source>
</evidence>
<dbReference type="Pfam" id="PF01810">
    <property type="entry name" value="LysE"/>
    <property type="match status" value="1"/>
</dbReference>
<dbReference type="GeneID" id="42981705"/>
<dbReference type="STRING" id="375175.AYR53_05515"/>
<evidence type="ECO:0000256" key="1">
    <source>
        <dbReference type="ARBA" id="ARBA00004651"/>
    </source>
</evidence>
<evidence type="ECO:0000256" key="3">
    <source>
        <dbReference type="ARBA" id="ARBA00022692"/>
    </source>
</evidence>
<keyword evidence="2" id="KW-1003">Cell membrane</keyword>
<keyword evidence="4" id="KW-1133">Transmembrane helix</keyword>
<keyword evidence="7" id="KW-1185">Reference proteome</keyword>
<evidence type="ECO:0000256" key="2">
    <source>
        <dbReference type="ARBA" id="ARBA00022475"/>
    </source>
</evidence>
<keyword evidence="5" id="KW-0472">Membrane</keyword>
<gene>
    <name evidence="6" type="ORF">AYR53_05515</name>
</gene>
<organism evidence="6 7">
    <name type="scientific">Loigolactobacillus backii</name>
    <dbReference type="NCBI Taxonomy" id="375175"/>
    <lineage>
        <taxon>Bacteria</taxon>
        <taxon>Bacillati</taxon>
        <taxon>Bacillota</taxon>
        <taxon>Bacilli</taxon>
        <taxon>Lactobacillales</taxon>
        <taxon>Lactobacillaceae</taxon>
        <taxon>Loigolactobacillus</taxon>
    </lineage>
</organism>
<dbReference type="PANTHER" id="PTHR30086">
    <property type="entry name" value="ARGININE EXPORTER PROTEIN ARGO"/>
    <property type="match status" value="1"/>
</dbReference>
<evidence type="ECO:0000256" key="5">
    <source>
        <dbReference type="ARBA" id="ARBA00023136"/>
    </source>
</evidence>
<dbReference type="KEGG" id="lbt:AYR52_08480"/>
<dbReference type="EMBL" id="CP014873">
    <property type="protein sequence ID" value="ANK62281.1"/>
    <property type="molecule type" value="Genomic_DNA"/>
</dbReference>
<keyword evidence="3" id="KW-0812">Transmembrane</keyword>
<dbReference type="GO" id="GO:0015171">
    <property type="term" value="F:amino acid transmembrane transporter activity"/>
    <property type="evidence" value="ECO:0007669"/>
    <property type="project" value="TreeGrafter"/>
</dbReference>
<name>A0A192H2V2_9LACO</name>
<dbReference type="InterPro" id="IPR001123">
    <property type="entry name" value="LeuE-type"/>
</dbReference>
<dbReference type="OrthoDB" id="5638726at2"/>
<dbReference type="Proteomes" id="UP000078582">
    <property type="component" value="Chromosome"/>
</dbReference>